<name>A0ABZ0Z2T6_9CAUD</name>
<keyword evidence="1" id="KW-0175">Coiled coil</keyword>
<dbReference type="EMBL" id="OR769223">
    <property type="protein sequence ID" value="WQJ53510.1"/>
    <property type="molecule type" value="Genomic_DNA"/>
</dbReference>
<protein>
    <submittedName>
        <fullName evidence="2">Uncharacterized protein</fullName>
    </submittedName>
</protein>
<organism evidence="2 3">
    <name type="scientific">phage Lak_Megaphage_Sonny</name>
    <dbReference type="NCBI Taxonomy" id="3109229"/>
    <lineage>
        <taxon>Viruses</taxon>
        <taxon>Duplodnaviria</taxon>
        <taxon>Heunggongvirae</taxon>
        <taxon>Uroviricota</taxon>
        <taxon>Caudoviricetes</taxon>
        <taxon>Caudoviricetes code 15 clade</taxon>
    </lineage>
</organism>
<reference evidence="2 3" key="1">
    <citation type="submission" date="2023-11" db="EMBL/GenBank/DDBJ databases">
        <authorList>
            <person name="Cook R."/>
            <person name="Crisci M."/>
            <person name="Pye H."/>
            <person name="Adriaenssens E."/>
            <person name="Santini J."/>
        </authorList>
    </citation>
    <scope>NUCLEOTIDE SEQUENCE [LARGE SCALE GENOMIC DNA]</scope>
    <source>
        <strain evidence="2">Lak_Megaphage_Sonny</strain>
    </source>
</reference>
<feature type="coiled-coil region" evidence="1">
    <location>
        <begin position="121"/>
        <end position="148"/>
    </location>
</feature>
<accession>A0ABZ0Z2T6</accession>
<keyword evidence="3" id="KW-1185">Reference proteome</keyword>
<evidence type="ECO:0000313" key="2">
    <source>
        <dbReference type="EMBL" id="WQJ53510.1"/>
    </source>
</evidence>
<dbReference type="Proteomes" id="UP001358193">
    <property type="component" value="Segment"/>
</dbReference>
<evidence type="ECO:0000256" key="1">
    <source>
        <dbReference type="SAM" id="Coils"/>
    </source>
</evidence>
<proteinExistence type="predicted"/>
<sequence>MGFFNYYKKQIRMINEAKQLTPINTYDENMLYALRHIFNDIQKKGDYYARELGYMGLQREDKKMVEYRDKGSNPVRLATSTENLDKLIYRYQWCIENWEDAAEAYKLRIFEIIKDTMPNEINNYLAQKKKKDDEAKKFEEDVNNANTDQYAPKQRDWEKMIGYLNKKSNPERVAQSCKDANKVISRFVIAKALHWDECVKAFKIRARELNIASDAELEAYARKYADCNIPEEWQEYINTLKESDTKGGLAKQNDDKVDSRLAKILDSTIDVADYFACPYKRKGYTGTYLNCVKVERYDLPDLWIVYNFNVQRYTSSYYSRRGKLQKYYAEYVILTADPNTEEGQKQYDVYSNWHRDILLDDFKHNLPYWLKNQK</sequence>
<evidence type="ECO:0000313" key="3">
    <source>
        <dbReference type="Proteomes" id="UP001358193"/>
    </source>
</evidence>